<sequence length="26" mass="2902">MVSNRSPSAPASKAPGPRARRRRPWL</sequence>
<reference evidence="2" key="2">
    <citation type="journal article" date="2015" name="Data Brief">
        <title>Shoot transcriptome of the giant reed, Arundo donax.</title>
        <authorList>
            <person name="Barrero R.A."/>
            <person name="Guerrero F.D."/>
            <person name="Moolhuijzen P."/>
            <person name="Goolsby J.A."/>
            <person name="Tidwell J."/>
            <person name="Bellgard S.E."/>
            <person name="Bellgard M.I."/>
        </authorList>
    </citation>
    <scope>NUCLEOTIDE SEQUENCE</scope>
    <source>
        <tissue evidence="2">Shoot tissue taken approximately 20 cm above the soil surface</tissue>
    </source>
</reference>
<feature type="region of interest" description="Disordered" evidence="1">
    <location>
        <begin position="1"/>
        <end position="26"/>
    </location>
</feature>
<evidence type="ECO:0000256" key="1">
    <source>
        <dbReference type="SAM" id="MobiDB-lite"/>
    </source>
</evidence>
<reference evidence="2" key="1">
    <citation type="submission" date="2014-09" db="EMBL/GenBank/DDBJ databases">
        <authorList>
            <person name="Magalhaes I.L.F."/>
            <person name="Oliveira U."/>
            <person name="Santos F.R."/>
            <person name="Vidigal T.H.D.A."/>
            <person name="Brescovit A.D."/>
            <person name="Santos A.J."/>
        </authorList>
    </citation>
    <scope>NUCLEOTIDE SEQUENCE</scope>
    <source>
        <tissue evidence="2">Shoot tissue taken approximately 20 cm above the soil surface</tissue>
    </source>
</reference>
<dbReference type="GO" id="GO:0016740">
    <property type="term" value="F:transferase activity"/>
    <property type="evidence" value="ECO:0007669"/>
    <property type="project" value="UniProtKB-KW"/>
</dbReference>
<accession>A0A0A8YP96</accession>
<feature type="compositionally biased region" description="Low complexity" evidence="1">
    <location>
        <begin position="1"/>
        <end position="17"/>
    </location>
</feature>
<organism evidence="2">
    <name type="scientific">Arundo donax</name>
    <name type="common">Giant reed</name>
    <name type="synonym">Donax arundinaceus</name>
    <dbReference type="NCBI Taxonomy" id="35708"/>
    <lineage>
        <taxon>Eukaryota</taxon>
        <taxon>Viridiplantae</taxon>
        <taxon>Streptophyta</taxon>
        <taxon>Embryophyta</taxon>
        <taxon>Tracheophyta</taxon>
        <taxon>Spermatophyta</taxon>
        <taxon>Magnoliopsida</taxon>
        <taxon>Liliopsida</taxon>
        <taxon>Poales</taxon>
        <taxon>Poaceae</taxon>
        <taxon>PACMAD clade</taxon>
        <taxon>Arundinoideae</taxon>
        <taxon>Arundineae</taxon>
        <taxon>Arundo</taxon>
    </lineage>
</organism>
<dbReference type="EMBL" id="GBRH01269909">
    <property type="protein sequence ID" value="JAD27986.1"/>
    <property type="molecule type" value="Transcribed_RNA"/>
</dbReference>
<proteinExistence type="predicted"/>
<protein>
    <submittedName>
        <fullName evidence="2">AtUGT85A4 (UDP-glucosyl transferase 85A4)</fullName>
    </submittedName>
</protein>
<keyword evidence="2" id="KW-0808">Transferase</keyword>
<name>A0A0A8YP96_ARUDO</name>
<evidence type="ECO:0000313" key="2">
    <source>
        <dbReference type="EMBL" id="JAD27986.1"/>
    </source>
</evidence>
<dbReference type="AlphaFoldDB" id="A0A0A8YP96"/>